<organism evidence="1">
    <name type="scientific">Siphoviridae sp. ctBCr48</name>
    <dbReference type="NCBI Taxonomy" id="2827802"/>
    <lineage>
        <taxon>Viruses</taxon>
        <taxon>Duplodnaviria</taxon>
        <taxon>Heunggongvirae</taxon>
        <taxon>Uroviricota</taxon>
        <taxon>Caudoviricetes</taxon>
    </lineage>
</organism>
<sequence>MMKRIARLNDYRKLKNKNGDIPFEASRVRGSANHGSALHLLR</sequence>
<evidence type="ECO:0000313" key="1">
    <source>
        <dbReference type="EMBL" id="DAF50437.1"/>
    </source>
</evidence>
<name>A0A8S5SHF9_9CAUD</name>
<reference evidence="1" key="1">
    <citation type="journal article" date="2021" name="Proc. Natl. Acad. Sci. U.S.A.">
        <title>A Catalog of Tens of Thousands of Viruses from Human Metagenomes Reveals Hidden Associations with Chronic Diseases.</title>
        <authorList>
            <person name="Tisza M.J."/>
            <person name="Buck C.B."/>
        </authorList>
    </citation>
    <scope>NUCLEOTIDE SEQUENCE</scope>
    <source>
        <strain evidence="1">CtBCr48</strain>
    </source>
</reference>
<dbReference type="EMBL" id="BK032595">
    <property type="protein sequence ID" value="DAF50437.1"/>
    <property type="molecule type" value="Genomic_DNA"/>
</dbReference>
<protein>
    <submittedName>
        <fullName evidence="1">FOSW, CJUN PROTEIN, COILED COIL DOMAIN</fullName>
    </submittedName>
</protein>
<proteinExistence type="predicted"/>
<accession>A0A8S5SHF9</accession>